<evidence type="ECO:0000313" key="8">
    <source>
        <dbReference type="EMBL" id="RAS47999.1"/>
    </source>
</evidence>
<protein>
    <submittedName>
        <fullName evidence="8">Spi protease inhibitor</fullName>
    </submittedName>
</protein>
<evidence type="ECO:0000259" key="7">
    <source>
        <dbReference type="Pfam" id="PF13734"/>
    </source>
</evidence>
<comment type="similarity">
    <text evidence="1">Belongs to the peptidase C10 family.</text>
</comment>
<dbReference type="InterPro" id="IPR000200">
    <property type="entry name" value="Peptidase_C10"/>
</dbReference>
<keyword evidence="5" id="KW-0788">Thiol protease</keyword>
<feature type="signal peptide" evidence="6">
    <location>
        <begin position="1"/>
        <end position="24"/>
    </location>
</feature>
<dbReference type="PROSITE" id="PS51257">
    <property type="entry name" value="PROKAR_LIPOPROTEIN"/>
    <property type="match status" value="1"/>
</dbReference>
<comment type="caution">
    <text evidence="8">The sequence shown here is derived from an EMBL/GenBank/DDBJ whole genome shotgun (WGS) entry which is preliminary data.</text>
</comment>
<dbReference type="InterPro" id="IPR044934">
    <property type="entry name" value="Streptopain_sf"/>
</dbReference>
<dbReference type="Pfam" id="PF01640">
    <property type="entry name" value="Peptidase_C10"/>
    <property type="match status" value="1"/>
</dbReference>
<feature type="chain" id="PRO_5046798923" evidence="6">
    <location>
        <begin position="25"/>
        <end position="474"/>
    </location>
</feature>
<accession>A0ABX9DWC7</accession>
<dbReference type="Proteomes" id="UP000249852">
    <property type="component" value="Unassembled WGS sequence"/>
</dbReference>
<evidence type="ECO:0000256" key="6">
    <source>
        <dbReference type="SAM" id="SignalP"/>
    </source>
</evidence>
<keyword evidence="2" id="KW-0645">Protease</keyword>
<proteinExistence type="inferred from homology"/>
<evidence type="ECO:0000256" key="3">
    <source>
        <dbReference type="ARBA" id="ARBA00022729"/>
    </source>
</evidence>
<dbReference type="EMBL" id="QLTQ01000002">
    <property type="protein sequence ID" value="RAS47999.1"/>
    <property type="molecule type" value="Genomic_DNA"/>
</dbReference>
<organism evidence="8 9">
    <name type="scientific">Prevotella pallens</name>
    <dbReference type="NCBI Taxonomy" id="60133"/>
    <lineage>
        <taxon>Bacteria</taxon>
        <taxon>Pseudomonadati</taxon>
        <taxon>Bacteroidota</taxon>
        <taxon>Bacteroidia</taxon>
        <taxon>Bacteroidales</taxon>
        <taxon>Prevotellaceae</taxon>
        <taxon>Prevotella</taxon>
    </lineage>
</organism>
<dbReference type="SUPFAM" id="SSF54001">
    <property type="entry name" value="Cysteine proteinases"/>
    <property type="match status" value="1"/>
</dbReference>
<dbReference type="GO" id="GO:0030414">
    <property type="term" value="F:peptidase inhibitor activity"/>
    <property type="evidence" value="ECO:0007669"/>
    <property type="project" value="UniProtKB-KW"/>
</dbReference>
<evidence type="ECO:0000256" key="4">
    <source>
        <dbReference type="ARBA" id="ARBA00022801"/>
    </source>
</evidence>
<dbReference type="Gene3D" id="3.90.70.50">
    <property type="entry name" value="Peptidase C10, streptopain"/>
    <property type="match status" value="2"/>
</dbReference>
<keyword evidence="9" id="KW-1185">Reference proteome</keyword>
<feature type="domain" description="Spi protease inhibitor" evidence="7">
    <location>
        <begin position="57"/>
        <end position="164"/>
    </location>
</feature>
<evidence type="ECO:0000256" key="2">
    <source>
        <dbReference type="ARBA" id="ARBA00022670"/>
    </source>
</evidence>
<dbReference type="InterPro" id="IPR025896">
    <property type="entry name" value="Spi_Prtas-inh"/>
</dbReference>
<sequence length="474" mass="54694">MKKQQFNYLGMFLLAFLLTACSRSDDLSLQNNTINVYNYKAIYHHYATLQPQRTTIEAIKIAANFVQSQGIQTRNMDNGNIENWTAQSICSKKKIHTRGTLTESTINPVDTIYYILNNSTTKSFCIVAGDRRISESLLAFSGEGILELDSLNGTENINAFLSRLPNYYEDKLKEARKRRKDTITTLPEFNYEERDRFVNPETYTDKLIVPEPSIDRFYTFINISQTENLCKNNWSCDKPYDRFTPTVNGRKAELSSIMITLAHLVSSFSYPKEYKGTTLDWELLHRYKTAEEATLYNNNYTIQVANLLKNIGDGLWYKYWGPFETTENFDKVIDVLRDMGYSNPSEITKKYSIADVINSIDNHCPVLMYGESKKARNRHISPKAYSWLCDGYKIIERRIKGVTDNIPKEPAIGERYKLLHINWGMGGKYNGYFSPDVFNPTCGSGNETPLEKEEKSKDNKDYNLKVRTILNIHP</sequence>
<dbReference type="RefSeq" id="WP_006045374.1">
    <property type="nucleotide sequence ID" value="NZ_CAJPLF010000055.1"/>
</dbReference>
<dbReference type="Pfam" id="PF13734">
    <property type="entry name" value="Inhibitor_I69"/>
    <property type="match status" value="1"/>
</dbReference>
<gene>
    <name evidence="8" type="ORF">BC673_10253</name>
</gene>
<evidence type="ECO:0000256" key="1">
    <source>
        <dbReference type="ARBA" id="ARBA00009693"/>
    </source>
</evidence>
<name>A0ABX9DWC7_9BACT</name>
<keyword evidence="3 6" id="KW-0732">Signal</keyword>
<keyword evidence="4" id="KW-0378">Hydrolase</keyword>
<evidence type="ECO:0000313" key="9">
    <source>
        <dbReference type="Proteomes" id="UP000249852"/>
    </source>
</evidence>
<keyword evidence="8" id="KW-0646">Protease inhibitor</keyword>
<evidence type="ECO:0000256" key="5">
    <source>
        <dbReference type="ARBA" id="ARBA00022807"/>
    </source>
</evidence>
<dbReference type="InterPro" id="IPR038765">
    <property type="entry name" value="Papain-like_cys_pep_sf"/>
</dbReference>
<reference evidence="8 9" key="1">
    <citation type="submission" date="2018-06" db="EMBL/GenBank/DDBJ databases">
        <title>Genomic Encyclopedia of Archaeal and Bacterial Type Strains, Phase II (KMG-II): from individual species to whole genera.</title>
        <authorList>
            <person name="Goeker M."/>
        </authorList>
    </citation>
    <scope>NUCLEOTIDE SEQUENCE [LARGE SCALE GENOMIC DNA]</scope>
    <source>
        <strain evidence="8 9">DSM 18710</strain>
    </source>
</reference>